<sequence length="152" mass="17648">LVKYLECSKFCPICDVQLHKNNPLLSVRCDPTLQQLVYKLIPGLYANEMARRRKYYSELGGPSSSGSDCDEYPVGDAYFSPDDSISLSMEFLRYVQNIQLAIKYFQYEIKPYFFLYKKMRPNIFNSIGLVESVSLQELLLEKVYLPWSVSLL</sequence>
<dbReference type="InterPro" id="IPR013083">
    <property type="entry name" value="Znf_RING/FYVE/PHD"/>
</dbReference>
<dbReference type="PANTHER" id="PTHR10825">
    <property type="entry name" value="RING FINGER DOMAIN-CONTAINING, POLYCOMB GROUP COMPONENT"/>
    <property type="match status" value="1"/>
</dbReference>
<accession>A0ABD0Y485</accession>
<dbReference type="AlphaFoldDB" id="A0ABD0Y485"/>
<dbReference type="Proteomes" id="UP001558652">
    <property type="component" value="Unassembled WGS sequence"/>
</dbReference>
<reference evidence="1 2" key="1">
    <citation type="submission" date="2024-07" db="EMBL/GenBank/DDBJ databases">
        <title>Chromosome-level genome assembly of the water stick insect Ranatra chinensis (Heteroptera: Nepidae).</title>
        <authorList>
            <person name="Liu X."/>
        </authorList>
    </citation>
    <scope>NUCLEOTIDE SEQUENCE [LARGE SCALE GENOMIC DNA]</scope>
    <source>
        <strain evidence="1">Cailab_2021Rc</strain>
        <tissue evidence="1">Muscle</tissue>
    </source>
</reference>
<dbReference type="Gene3D" id="3.30.40.10">
    <property type="entry name" value="Zinc/RING finger domain, C3HC4 (zinc finger)"/>
    <property type="match status" value="1"/>
</dbReference>
<dbReference type="PANTHER" id="PTHR10825:SF72">
    <property type="entry name" value="UBIQUITIN-LIKE DOMAIN-CONTAINING PROTEIN"/>
    <property type="match status" value="1"/>
</dbReference>
<organism evidence="1 2">
    <name type="scientific">Ranatra chinensis</name>
    <dbReference type="NCBI Taxonomy" id="642074"/>
    <lineage>
        <taxon>Eukaryota</taxon>
        <taxon>Metazoa</taxon>
        <taxon>Ecdysozoa</taxon>
        <taxon>Arthropoda</taxon>
        <taxon>Hexapoda</taxon>
        <taxon>Insecta</taxon>
        <taxon>Pterygota</taxon>
        <taxon>Neoptera</taxon>
        <taxon>Paraneoptera</taxon>
        <taxon>Hemiptera</taxon>
        <taxon>Heteroptera</taxon>
        <taxon>Panheteroptera</taxon>
        <taxon>Nepomorpha</taxon>
        <taxon>Nepidae</taxon>
        <taxon>Ranatrinae</taxon>
        <taxon>Ranatra</taxon>
    </lineage>
</organism>
<keyword evidence="2" id="KW-1185">Reference proteome</keyword>
<evidence type="ECO:0000313" key="1">
    <source>
        <dbReference type="EMBL" id="KAL1122215.1"/>
    </source>
</evidence>
<gene>
    <name evidence="1" type="ORF">AAG570_003620</name>
</gene>
<name>A0ABD0Y485_9HEMI</name>
<protein>
    <submittedName>
        <fullName evidence="1">Uncharacterized protein</fullName>
    </submittedName>
</protein>
<feature type="non-terminal residue" evidence="1">
    <location>
        <position position="1"/>
    </location>
</feature>
<dbReference type="EMBL" id="JBFDAA010000014">
    <property type="protein sequence ID" value="KAL1122215.1"/>
    <property type="molecule type" value="Genomic_DNA"/>
</dbReference>
<evidence type="ECO:0000313" key="2">
    <source>
        <dbReference type="Proteomes" id="UP001558652"/>
    </source>
</evidence>
<comment type="caution">
    <text evidence="1">The sequence shown here is derived from an EMBL/GenBank/DDBJ whole genome shotgun (WGS) entry which is preliminary data.</text>
</comment>
<proteinExistence type="predicted"/>